<dbReference type="PANTHER" id="PTHR38011:SF12">
    <property type="entry name" value="BIFUNCTIONAL DEAMINASE-REDUCTASE DOMAIN PROTEIN"/>
    <property type="match status" value="1"/>
</dbReference>
<gene>
    <name evidence="2" type="ORF">GCM10009105_11410</name>
</gene>
<dbReference type="EMBL" id="BAAAEU010000006">
    <property type="protein sequence ID" value="GAA0710342.1"/>
    <property type="molecule type" value="Genomic_DNA"/>
</dbReference>
<keyword evidence="3" id="KW-1185">Reference proteome</keyword>
<organism evidence="2 3">
    <name type="scientific">Dokdonella soli</name>
    <dbReference type="NCBI Taxonomy" id="529810"/>
    <lineage>
        <taxon>Bacteria</taxon>
        <taxon>Pseudomonadati</taxon>
        <taxon>Pseudomonadota</taxon>
        <taxon>Gammaproteobacteria</taxon>
        <taxon>Lysobacterales</taxon>
        <taxon>Rhodanobacteraceae</taxon>
        <taxon>Dokdonella</taxon>
    </lineage>
</organism>
<protein>
    <submittedName>
        <fullName evidence="2">Dihydrofolate reductase family protein</fullName>
    </submittedName>
</protein>
<dbReference type="Gene3D" id="3.40.430.10">
    <property type="entry name" value="Dihydrofolate Reductase, subunit A"/>
    <property type="match status" value="1"/>
</dbReference>
<dbReference type="PANTHER" id="PTHR38011">
    <property type="entry name" value="DIHYDROFOLATE REDUCTASE FAMILY PROTEIN (AFU_ORTHOLOGUE AFUA_8G06820)"/>
    <property type="match status" value="1"/>
</dbReference>
<proteinExistence type="predicted"/>
<dbReference type="Proteomes" id="UP001501523">
    <property type="component" value="Unassembled WGS sequence"/>
</dbReference>
<accession>A0ABN1IE80</accession>
<dbReference type="SUPFAM" id="SSF53597">
    <property type="entry name" value="Dihydrofolate reductase-like"/>
    <property type="match status" value="1"/>
</dbReference>
<dbReference type="Pfam" id="PF01872">
    <property type="entry name" value="RibD_C"/>
    <property type="match status" value="1"/>
</dbReference>
<dbReference type="InterPro" id="IPR024072">
    <property type="entry name" value="DHFR-like_dom_sf"/>
</dbReference>
<evidence type="ECO:0000313" key="3">
    <source>
        <dbReference type="Proteomes" id="UP001501523"/>
    </source>
</evidence>
<dbReference type="InterPro" id="IPR002734">
    <property type="entry name" value="RibDG_C"/>
</dbReference>
<dbReference type="InterPro" id="IPR050765">
    <property type="entry name" value="Riboflavin_Biosynth_HTPR"/>
</dbReference>
<name>A0ABN1IE80_9GAMM</name>
<reference evidence="2 3" key="1">
    <citation type="journal article" date="2019" name="Int. J. Syst. Evol. Microbiol.">
        <title>The Global Catalogue of Microorganisms (GCM) 10K type strain sequencing project: providing services to taxonomists for standard genome sequencing and annotation.</title>
        <authorList>
            <consortium name="The Broad Institute Genomics Platform"/>
            <consortium name="The Broad Institute Genome Sequencing Center for Infectious Disease"/>
            <person name="Wu L."/>
            <person name="Ma J."/>
        </authorList>
    </citation>
    <scope>NUCLEOTIDE SEQUENCE [LARGE SCALE GENOMIC DNA]</scope>
    <source>
        <strain evidence="2 3">JCM 15421</strain>
    </source>
</reference>
<sequence>MPKLRVQSFAISIDGYGAGPGQDLQNPLGVGGPELMEWFFQTRTWRRMHGHDDGETGVDNGIVEQGLAGIGAWILGRNMFGPVRGPWPDDSWKGWWGDEPPYHTPVFVLTHHPRAPLRMAGGTEFRFVTEGIHAALEQARAAAGGLDVRLGGGVSTIRQYLRAALIDELHLAIRPVLLGSGEHLFSGIDMRALGYECTNSIAGERATHVFLRKRA</sequence>
<evidence type="ECO:0000313" key="2">
    <source>
        <dbReference type="EMBL" id="GAA0710342.1"/>
    </source>
</evidence>
<dbReference type="RefSeq" id="WP_343788083.1">
    <property type="nucleotide sequence ID" value="NZ_BAAAEU010000006.1"/>
</dbReference>
<comment type="caution">
    <text evidence="2">The sequence shown here is derived from an EMBL/GenBank/DDBJ whole genome shotgun (WGS) entry which is preliminary data.</text>
</comment>
<evidence type="ECO:0000259" key="1">
    <source>
        <dbReference type="Pfam" id="PF01872"/>
    </source>
</evidence>
<feature type="domain" description="Bacterial bifunctional deaminase-reductase C-terminal" evidence="1">
    <location>
        <begin position="8"/>
        <end position="200"/>
    </location>
</feature>